<dbReference type="GO" id="GO:0005634">
    <property type="term" value="C:nucleus"/>
    <property type="evidence" value="ECO:0007669"/>
    <property type="project" value="UniProtKB-SubCell"/>
</dbReference>
<dbReference type="Pfam" id="PF00172">
    <property type="entry name" value="Zn_clus"/>
    <property type="match status" value="1"/>
</dbReference>
<dbReference type="GO" id="GO:0008270">
    <property type="term" value="F:zinc ion binding"/>
    <property type="evidence" value="ECO:0007669"/>
    <property type="project" value="InterPro"/>
</dbReference>
<feature type="coiled-coil region" evidence="3">
    <location>
        <begin position="72"/>
        <end position="99"/>
    </location>
</feature>
<dbReference type="STRING" id="50990.A0A4Y7Q2N9"/>
<keyword evidence="8" id="KW-1185">Reference proteome</keyword>
<feature type="region of interest" description="Disordered" evidence="4">
    <location>
        <begin position="1"/>
        <end position="23"/>
    </location>
</feature>
<dbReference type="Gene3D" id="4.10.240.10">
    <property type="entry name" value="Zn(2)-C6 fungal-type DNA-binding domain"/>
    <property type="match status" value="1"/>
</dbReference>
<dbReference type="PANTHER" id="PTHR31001:SF56">
    <property type="entry name" value="ZN(2)-C6 FUNGAL-TYPE DOMAIN-CONTAINING PROTEIN"/>
    <property type="match status" value="1"/>
</dbReference>
<evidence type="ECO:0000256" key="4">
    <source>
        <dbReference type="SAM" id="MobiDB-lite"/>
    </source>
</evidence>
<evidence type="ECO:0000259" key="5">
    <source>
        <dbReference type="PROSITE" id="PS50048"/>
    </source>
</evidence>
<dbReference type="GO" id="GO:0000981">
    <property type="term" value="F:DNA-binding transcription factor activity, RNA polymerase II-specific"/>
    <property type="evidence" value="ECO:0007669"/>
    <property type="project" value="InterPro"/>
</dbReference>
<dbReference type="InterPro" id="IPR001138">
    <property type="entry name" value="Zn2Cys6_DnaBD"/>
</dbReference>
<dbReference type="VEuPathDB" id="FungiDB:BD410DRAFT_789344"/>
<dbReference type="InterPro" id="IPR050613">
    <property type="entry name" value="Sec_Metabolite_Reg"/>
</dbReference>
<dbReference type="PANTHER" id="PTHR31001">
    <property type="entry name" value="UNCHARACTERIZED TRANSCRIPTIONAL REGULATORY PROTEIN"/>
    <property type="match status" value="1"/>
</dbReference>
<dbReference type="AlphaFoldDB" id="A0A4Y7Q2N9"/>
<dbReference type="Proteomes" id="UP000294933">
    <property type="component" value="Unassembled WGS sequence"/>
</dbReference>
<keyword evidence="2" id="KW-0539">Nucleus</keyword>
<evidence type="ECO:0000313" key="8">
    <source>
        <dbReference type="Proteomes" id="UP000294933"/>
    </source>
</evidence>
<protein>
    <recommendedName>
        <fullName evidence="9">Zn(2)-C6 fungal-type domain-containing protein</fullName>
    </recommendedName>
</protein>
<accession>A0A4Y7Q2N9</accession>
<dbReference type="PROSITE" id="PS51379">
    <property type="entry name" value="4FE4S_FER_2"/>
    <property type="match status" value="1"/>
</dbReference>
<dbReference type="InterPro" id="IPR036864">
    <property type="entry name" value="Zn2-C6_fun-type_DNA-bd_sf"/>
</dbReference>
<evidence type="ECO:0000259" key="6">
    <source>
        <dbReference type="PROSITE" id="PS51379"/>
    </source>
</evidence>
<dbReference type="CDD" id="cd00067">
    <property type="entry name" value="GAL4"/>
    <property type="match status" value="1"/>
</dbReference>
<dbReference type="SMART" id="SM00066">
    <property type="entry name" value="GAL4"/>
    <property type="match status" value="1"/>
</dbReference>
<dbReference type="EMBL" id="ML170178">
    <property type="protein sequence ID" value="TDL21914.1"/>
    <property type="molecule type" value="Genomic_DNA"/>
</dbReference>
<feature type="domain" description="Zn(2)-C6 fungal-type" evidence="5">
    <location>
        <begin position="25"/>
        <end position="54"/>
    </location>
</feature>
<gene>
    <name evidence="7" type="ORF">BD410DRAFT_789344</name>
</gene>
<sequence length="172" mass="19377">MKSRGHQDDPQTPKPRKRPGRVPVSCAECRRLKLRCDRNHPCDQCKKRGCSAICPEGTLAPGKGSRLVLTNTEQLHDQVESLQTRVRQLEDALRTLQATVSIHPHPLLSTTSPPSLGPIPPRPVSNIQPIQPPIASSSRMMMQTDDDRSYESMSFDRDFADTWHQFIEQLGF</sequence>
<dbReference type="OrthoDB" id="424974at2759"/>
<dbReference type="PROSITE" id="PS00463">
    <property type="entry name" value="ZN2_CY6_FUNGAL_1"/>
    <property type="match status" value="1"/>
</dbReference>
<keyword evidence="3" id="KW-0175">Coiled coil</keyword>
<proteinExistence type="predicted"/>
<dbReference type="PROSITE" id="PS50048">
    <property type="entry name" value="ZN2_CY6_FUNGAL_2"/>
    <property type="match status" value="1"/>
</dbReference>
<evidence type="ECO:0000256" key="2">
    <source>
        <dbReference type="ARBA" id="ARBA00023242"/>
    </source>
</evidence>
<comment type="subcellular location">
    <subcellularLocation>
        <location evidence="1">Nucleus</location>
    </subcellularLocation>
</comment>
<dbReference type="SUPFAM" id="SSF57701">
    <property type="entry name" value="Zn2/Cys6 DNA-binding domain"/>
    <property type="match status" value="1"/>
</dbReference>
<reference evidence="7 8" key="1">
    <citation type="submission" date="2018-06" db="EMBL/GenBank/DDBJ databases">
        <title>A transcriptomic atlas of mushroom development highlights an independent origin of complex multicellularity.</title>
        <authorList>
            <consortium name="DOE Joint Genome Institute"/>
            <person name="Krizsan K."/>
            <person name="Almasi E."/>
            <person name="Merenyi Z."/>
            <person name="Sahu N."/>
            <person name="Viragh M."/>
            <person name="Koszo T."/>
            <person name="Mondo S."/>
            <person name="Kiss B."/>
            <person name="Balint B."/>
            <person name="Kues U."/>
            <person name="Barry K."/>
            <person name="Hegedus J.C."/>
            <person name="Henrissat B."/>
            <person name="Johnson J."/>
            <person name="Lipzen A."/>
            <person name="Ohm R."/>
            <person name="Nagy I."/>
            <person name="Pangilinan J."/>
            <person name="Yan J."/>
            <person name="Xiong Y."/>
            <person name="Grigoriev I.V."/>
            <person name="Hibbett D.S."/>
            <person name="Nagy L.G."/>
        </authorList>
    </citation>
    <scope>NUCLEOTIDE SEQUENCE [LARGE SCALE GENOMIC DNA]</scope>
    <source>
        <strain evidence="7 8">SZMC22713</strain>
    </source>
</reference>
<evidence type="ECO:0000256" key="1">
    <source>
        <dbReference type="ARBA" id="ARBA00004123"/>
    </source>
</evidence>
<feature type="domain" description="4Fe-4S ferredoxin-type" evidence="6">
    <location>
        <begin position="32"/>
        <end position="64"/>
    </location>
</feature>
<feature type="compositionally biased region" description="Basic and acidic residues" evidence="4">
    <location>
        <begin position="1"/>
        <end position="11"/>
    </location>
</feature>
<dbReference type="InterPro" id="IPR017896">
    <property type="entry name" value="4Fe4S_Fe-S-bd"/>
</dbReference>
<name>A0A4Y7Q2N9_9AGAM</name>
<organism evidence="7 8">
    <name type="scientific">Rickenella mellea</name>
    <dbReference type="NCBI Taxonomy" id="50990"/>
    <lineage>
        <taxon>Eukaryota</taxon>
        <taxon>Fungi</taxon>
        <taxon>Dikarya</taxon>
        <taxon>Basidiomycota</taxon>
        <taxon>Agaricomycotina</taxon>
        <taxon>Agaricomycetes</taxon>
        <taxon>Hymenochaetales</taxon>
        <taxon>Rickenellaceae</taxon>
        <taxon>Rickenella</taxon>
    </lineage>
</organism>
<evidence type="ECO:0000256" key="3">
    <source>
        <dbReference type="SAM" id="Coils"/>
    </source>
</evidence>
<evidence type="ECO:0000313" key="7">
    <source>
        <dbReference type="EMBL" id="TDL21914.1"/>
    </source>
</evidence>
<evidence type="ECO:0008006" key="9">
    <source>
        <dbReference type="Google" id="ProtNLM"/>
    </source>
</evidence>